<dbReference type="InterPro" id="IPR006170">
    <property type="entry name" value="PBP/GOBP"/>
</dbReference>
<dbReference type="SUPFAM" id="SSF47565">
    <property type="entry name" value="Insect pheromone/odorant-binding proteins"/>
    <property type="match status" value="1"/>
</dbReference>
<evidence type="ECO:0000313" key="3">
    <source>
        <dbReference type="RefSeq" id="XP_052132085.1"/>
    </source>
</evidence>
<dbReference type="OrthoDB" id="5978988at2759"/>
<evidence type="ECO:0000256" key="1">
    <source>
        <dbReference type="SAM" id="SignalP"/>
    </source>
</evidence>
<dbReference type="CDD" id="cd23992">
    <property type="entry name" value="PBP_GOBP"/>
    <property type="match status" value="1"/>
</dbReference>
<dbReference type="InterPro" id="IPR036728">
    <property type="entry name" value="PBP_GOBP_sf"/>
</dbReference>
<dbReference type="GeneID" id="113203279"/>
<sequence>MKSFICVALCLLALVQVSLGHNSEEIKECADQYHIKKGDLKEFFEGDQKDVTHDDKCFMKCVLKHSEVLKDDGTIDASAMKDDEPDLVPYAEECSKIEKNDDLCELAYQHTLCMLEKVPKDKLDQLIKEHEEHL</sequence>
<dbReference type="Gene3D" id="1.10.238.20">
    <property type="entry name" value="Pheromone/general odorant binding protein domain"/>
    <property type="match status" value="1"/>
</dbReference>
<dbReference type="Proteomes" id="UP000504606">
    <property type="component" value="Unplaced"/>
</dbReference>
<gene>
    <name evidence="3" type="primary">LOC113203279</name>
</gene>
<dbReference type="SMART" id="SM00708">
    <property type="entry name" value="PhBP"/>
    <property type="match status" value="1"/>
</dbReference>
<dbReference type="RefSeq" id="XP_052132085.1">
    <property type="nucleotide sequence ID" value="XM_052276125.1"/>
</dbReference>
<feature type="signal peptide" evidence="1">
    <location>
        <begin position="1"/>
        <end position="20"/>
    </location>
</feature>
<proteinExistence type="predicted"/>
<dbReference type="KEGG" id="foc:113203279"/>
<accession>A0A9C6XAJ8</accession>
<keyword evidence="1" id="KW-0732">Signal</keyword>
<protein>
    <submittedName>
        <fullName evidence="3">Uncharacterized protein LOC113203279</fullName>
    </submittedName>
</protein>
<dbReference type="Pfam" id="PF01395">
    <property type="entry name" value="PBP_GOBP"/>
    <property type="match status" value="1"/>
</dbReference>
<reference evidence="3" key="2">
    <citation type="submission" date="2025-08" db="UniProtKB">
        <authorList>
            <consortium name="RefSeq"/>
        </authorList>
    </citation>
    <scope>IDENTIFICATION</scope>
    <source>
        <tissue evidence="3">Whole organism</tissue>
    </source>
</reference>
<name>A0A9C6XAJ8_FRAOC</name>
<dbReference type="SMR" id="A0A9C6XAJ8"/>
<dbReference type="GO" id="GO:0005549">
    <property type="term" value="F:odorant binding"/>
    <property type="evidence" value="ECO:0007669"/>
    <property type="project" value="InterPro"/>
</dbReference>
<feature type="chain" id="PRO_5038758182" evidence="1">
    <location>
        <begin position="21"/>
        <end position="134"/>
    </location>
</feature>
<reference evidence="3" key="1">
    <citation type="journal article" date="2018" name="Proc. Natl. Acad. Sci. U.S.A.">
        <title>Phylogenomics and the evolution of hemipteroid insects.</title>
        <authorList>
            <person name="Johnson K.P."/>
            <person name="Dietrich C.H."/>
            <person name="Friedrich F."/>
            <person name="Beutel R.G."/>
            <person name="Wipfler B."/>
            <person name="Peters R.S."/>
            <person name="Allen J.M."/>
            <person name="Petersen M."/>
            <person name="Donath A."/>
            <person name="Walden K.K."/>
            <person name="Kozlov A.M."/>
            <person name="Podsiadlowski L."/>
            <person name="Mayer C."/>
            <person name="Meusemann K."/>
            <person name="Vasilikopoulos A."/>
            <person name="Waterhouse R.M."/>
            <person name="Cameron S.L."/>
            <person name="Weirauch C."/>
            <person name="Swanson D.R."/>
            <person name="Percy D.M."/>
            <person name="Hardy N.B."/>
            <person name="Terry I."/>
            <person name="Liu S."/>
            <person name="Zhou X."/>
            <person name="Misof B."/>
            <person name="Robertson H.M."/>
            <person name="Yoshizawa K."/>
        </authorList>
    </citation>
    <scope>NUCLEOTIDE SEQUENCE</scope>
    <source>
        <tissue evidence="3">Whole organism</tissue>
    </source>
</reference>
<keyword evidence="2" id="KW-1185">Reference proteome</keyword>
<dbReference type="AlphaFoldDB" id="A0A9C6XAJ8"/>
<evidence type="ECO:0000313" key="2">
    <source>
        <dbReference type="Proteomes" id="UP000504606"/>
    </source>
</evidence>
<organism evidence="2 3">
    <name type="scientific">Frankliniella occidentalis</name>
    <name type="common">Western flower thrips</name>
    <name type="synonym">Euthrips occidentalis</name>
    <dbReference type="NCBI Taxonomy" id="133901"/>
    <lineage>
        <taxon>Eukaryota</taxon>
        <taxon>Metazoa</taxon>
        <taxon>Ecdysozoa</taxon>
        <taxon>Arthropoda</taxon>
        <taxon>Hexapoda</taxon>
        <taxon>Insecta</taxon>
        <taxon>Pterygota</taxon>
        <taxon>Neoptera</taxon>
        <taxon>Paraneoptera</taxon>
        <taxon>Thysanoptera</taxon>
        <taxon>Terebrantia</taxon>
        <taxon>Thripoidea</taxon>
        <taxon>Thripidae</taxon>
        <taxon>Frankliniella</taxon>
    </lineage>
</organism>